<evidence type="ECO:0000313" key="3">
    <source>
        <dbReference type="Proteomes" id="UP000648187"/>
    </source>
</evidence>
<accession>A0A835GLH8</accession>
<comment type="caution">
    <text evidence="2">The sequence shown here is derived from an EMBL/GenBank/DDBJ whole genome shotgun (WGS) entry which is preliminary data.</text>
</comment>
<organism evidence="2 3">
    <name type="scientific">Spodoptera exigua</name>
    <name type="common">Beet armyworm</name>
    <name type="synonym">Noctua fulgens</name>
    <dbReference type="NCBI Taxonomy" id="7107"/>
    <lineage>
        <taxon>Eukaryota</taxon>
        <taxon>Metazoa</taxon>
        <taxon>Ecdysozoa</taxon>
        <taxon>Arthropoda</taxon>
        <taxon>Hexapoda</taxon>
        <taxon>Insecta</taxon>
        <taxon>Pterygota</taxon>
        <taxon>Neoptera</taxon>
        <taxon>Endopterygota</taxon>
        <taxon>Lepidoptera</taxon>
        <taxon>Glossata</taxon>
        <taxon>Ditrysia</taxon>
        <taxon>Noctuoidea</taxon>
        <taxon>Noctuidae</taxon>
        <taxon>Amphipyrinae</taxon>
        <taxon>Spodoptera</taxon>
    </lineage>
</organism>
<feature type="compositionally biased region" description="Polar residues" evidence="1">
    <location>
        <begin position="307"/>
        <end position="325"/>
    </location>
</feature>
<name>A0A835GLH8_SPOEX</name>
<proteinExistence type="predicted"/>
<feature type="region of interest" description="Disordered" evidence="1">
    <location>
        <begin position="448"/>
        <end position="467"/>
    </location>
</feature>
<sequence length="669" mass="71969">MFGCMGKLFTNSGQPSHNGNFQNAPVSPAPDGCMRGCCHGHGWGHGCHGYNAPGSGEPFSGNRNCTGFCNPPKLYADTYNYLNHNLMQPVVKEVYDDLKSITPDNTMMNSPMAAQMGLGLASNSNPMASGAMQRGMGNISPNQMSPGMGNANNISNHTHGPNVRFGNPNMENNMQMGTANTQQQQLGQMAQPMDGAGQHMGGAGQHMGGMGANIVNMMLGDTKPRNFPNQGSSQGGMGNVGALSPQMNMSSNINGHPGQYNSGTSGSPGQFNNNMMQGNPGAQMQNPNQYMSQPNMYAGGNADIQGNPMNRNINQMNPGSQQKGQPMNAHNVYGQHNAGVMQGGDLGFDPMAIAIQMNPANQQRAAMDTMQKMMMSNSGNKLNPSLLQPVINATNAAMTNLTQQPVNQAPNQQNVLPSTAQPGGNVGAVPVYNQQLPQQQVYTALTEDFTPSPEGSPPTRSPPPTMQQMIKEPIFPADTSKNMPPTNPQKLYHYNTLGQPVEMLPADVYRFPEPSLPQTLSPQSITRTDPGRYSNVKSTVSKTSLIGNRPVGRNPSKSQLQHIYNQYKGSQSYTQQNVKSPNNGHSYSDGHLNISKANNNRQAHIERVGGDNVANNNMDANGPASVDVLKPSQVGDIPLSNKPLLKLKRHLQTVQKFETAYKIKPLRRM</sequence>
<feature type="compositionally biased region" description="Polar residues" evidence="1">
    <location>
        <begin position="516"/>
        <end position="527"/>
    </location>
</feature>
<feature type="compositionally biased region" description="Polar residues" evidence="1">
    <location>
        <begin position="570"/>
        <end position="586"/>
    </location>
</feature>
<reference evidence="2" key="1">
    <citation type="submission" date="2020-08" db="EMBL/GenBank/DDBJ databases">
        <title>Spodoptera exigua strain:BAW_Kor-Di-RS1 Genome sequencing and assembly.</title>
        <authorList>
            <person name="Kim J."/>
            <person name="Nam H.Y."/>
            <person name="Kwon M."/>
            <person name="Choi J.H."/>
            <person name="Cho S.R."/>
            <person name="Kim G.-H."/>
        </authorList>
    </citation>
    <scope>NUCLEOTIDE SEQUENCE</scope>
    <source>
        <strain evidence="2">BAW_Kor-Di-RS1</strain>
        <tissue evidence="2">Whole-body</tissue>
    </source>
</reference>
<dbReference type="AlphaFoldDB" id="A0A835GLH8"/>
<feature type="compositionally biased region" description="Pro residues" evidence="1">
    <location>
        <begin position="454"/>
        <end position="465"/>
    </location>
</feature>
<evidence type="ECO:0000256" key="1">
    <source>
        <dbReference type="SAM" id="MobiDB-lite"/>
    </source>
</evidence>
<dbReference type="Proteomes" id="UP000648187">
    <property type="component" value="Unassembled WGS sequence"/>
</dbReference>
<protein>
    <submittedName>
        <fullName evidence="2">Uncharacterized protein</fullName>
    </submittedName>
</protein>
<feature type="region of interest" description="Disordered" evidence="1">
    <location>
        <begin position="225"/>
        <end position="327"/>
    </location>
</feature>
<feature type="region of interest" description="Disordered" evidence="1">
    <location>
        <begin position="570"/>
        <end position="594"/>
    </location>
</feature>
<evidence type="ECO:0000313" key="2">
    <source>
        <dbReference type="EMBL" id="KAF9418192.1"/>
    </source>
</evidence>
<feature type="region of interest" description="Disordered" evidence="1">
    <location>
        <begin position="515"/>
        <end position="536"/>
    </location>
</feature>
<gene>
    <name evidence="2" type="ORF">HW555_004898</name>
</gene>
<feature type="compositionally biased region" description="Polar residues" evidence="1">
    <location>
        <begin position="245"/>
        <end position="295"/>
    </location>
</feature>
<keyword evidence="3" id="KW-1185">Reference proteome</keyword>
<dbReference type="EMBL" id="JACKWZ010000059">
    <property type="protein sequence ID" value="KAF9418192.1"/>
    <property type="molecule type" value="Genomic_DNA"/>
</dbReference>